<comment type="catalytic activity">
    <reaction evidence="10 11">
        <text>(R)-pantoate + NADP(+) = 2-dehydropantoate + NADPH + H(+)</text>
        <dbReference type="Rhea" id="RHEA:16233"/>
        <dbReference type="ChEBI" id="CHEBI:11561"/>
        <dbReference type="ChEBI" id="CHEBI:15378"/>
        <dbReference type="ChEBI" id="CHEBI:15980"/>
        <dbReference type="ChEBI" id="CHEBI:57783"/>
        <dbReference type="ChEBI" id="CHEBI:58349"/>
        <dbReference type="EC" id="1.1.1.169"/>
    </reaction>
</comment>
<dbReference type="GO" id="GO:0008677">
    <property type="term" value="F:2-dehydropantoate 2-reductase activity"/>
    <property type="evidence" value="ECO:0007669"/>
    <property type="project" value="UniProtKB-EC"/>
</dbReference>
<comment type="function">
    <text evidence="1 11">Catalyzes the NADPH-dependent reduction of ketopantoate into pantoic acid.</text>
</comment>
<dbReference type="PANTHER" id="PTHR43765:SF2">
    <property type="entry name" value="2-DEHYDROPANTOATE 2-REDUCTASE"/>
    <property type="match status" value="1"/>
</dbReference>
<evidence type="ECO:0000256" key="8">
    <source>
        <dbReference type="ARBA" id="ARBA00023002"/>
    </source>
</evidence>
<dbReference type="SUPFAM" id="SSF51735">
    <property type="entry name" value="NAD(P)-binding Rossmann-fold domains"/>
    <property type="match status" value="1"/>
</dbReference>
<evidence type="ECO:0000256" key="5">
    <source>
        <dbReference type="ARBA" id="ARBA00019465"/>
    </source>
</evidence>
<dbReference type="RefSeq" id="WP_041965068.1">
    <property type="nucleotide sequence ID" value="NZ_BASE01000028.1"/>
</dbReference>
<evidence type="ECO:0000313" key="14">
    <source>
        <dbReference type="EMBL" id="GAM13202.1"/>
    </source>
</evidence>
<keyword evidence="8 11" id="KW-0560">Oxidoreductase</keyword>
<keyword evidence="6 11" id="KW-0566">Pantothenate biosynthesis</keyword>
<dbReference type="SUPFAM" id="SSF48179">
    <property type="entry name" value="6-phosphogluconate dehydrogenase C-terminal domain-like"/>
    <property type="match status" value="1"/>
</dbReference>
<dbReference type="Pfam" id="PF08546">
    <property type="entry name" value="ApbA_C"/>
    <property type="match status" value="1"/>
</dbReference>
<evidence type="ECO:0000256" key="1">
    <source>
        <dbReference type="ARBA" id="ARBA00002919"/>
    </source>
</evidence>
<evidence type="ECO:0000256" key="11">
    <source>
        <dbReference type="RuleBase" id="RU362068"/>
    </source>
</evidence>
<dbReference type="GO" id="GO:0050661">
    <property type="term" value="F:NADP binding"/>
    <property type="evidence" value="ECO:0007669"/>
    <property type="project" value="TreeGrafter"/>
</dbReference>
<dbReference type="PANTHER" id="PTHR43765">
    <property type="entry name" value="2-DEHYDROPANTOATE 2-REDUCTASE-RELATED"/>
    <property type="match status" value="1"/>
</dbReference>
<dbReference type="InterPro" id="IPR013332">
    <property type="entry name" value="KPR_N"/>
</dbReference>
<comment type="similarity">
    <text evidence="3 11">Belongs to the ketopantoate reductase family.</text>
</comment>
<dbReference type="NCBIfam" id="TIGR00745">
    <property type="entry name" value="apbA_panE"/>
    <property type="match status" value="1"/>
</dbReference>
<dbReference type="InterPro" id="IPR036291">
    <property type="entry name" value="NAD(P)-bd_dom_sf"/>
</dbReference>
<organism evidence="14 15">
    <name type="scientific">Mesobacillus selenatarsenatis (strain DSM 18680 / JCM 14380 / FERM P-15431 / SF-1)</name>
    <dbReference type="NCBI Taxonomy" id="1321606"/>
    <lineage>
        <taxon>Bacteria</taxon>
        <taxon>Bacillati</taxon>
        <taxon>Bacillota</taxon>
        <taxon>Bacilli</taxon>
        <taxon>Bacillales</taxon>
        <taxon>Bacillaceae</taxon>
        <taxon>Mesobacillus</taxon>
    </lineage>
</organism>
<evidence type="ECO:0000256" key="7">
    <source>
        <dbReference type="ARBA" id="ARBA00022857"/>
    </source>
</evidence>
<dbReference type="Gene3D" id="3.40.50.720">
    <property type="entry name" value="NAD(P)-binding Rossmann-like Domain"/>
    <property type="match status" value="1"/>
</dbReference>
<dbReference type="InterPro" id="IPR008927">
    <property type="entry name" value="6-PGluconate_DH-like_C_sf"/>
</dbReference>
<evidence type="ECO:0000259" key="13">
    <source>
        <dbReference type="Pfam" id="PF08546"/>
    </source>
</evidence>
<keyword evidence="15" id="KW-1185">Reference proteome</keyword>
<dbReference type="Proteomes" id="UP000031014">
    <property type="component" value="Unassembled WGS sequence"/>
</dbReference>
<keyword evidence="7 11" id="KW-0521">NADP</keyword>
<dbReference type="GO" id="GO:0005737">
    <property type="term" value="C:cytoplasm"/>
    <property type="evidence" value="ECO:0007669"/>
    <property type="project" value="TreeGrafter"/>
</dbReference>
<dbReference type="GO" id="GO:0015940">
    <property type="term" value="P:pantothenate biosynthetic process"/>
    <property type="evidence" value="ECO:0007669"/>
    <property type="project" value="UniProtKB-UniPathway"/>
</dbReference>
<evidence type="ECO:0000256" key="3">
    <source>
        <dbReference type="ARBA" id="ARBA00007870"/>
    </source>
</evidence>
<proteinExistence type="inferred from homology"/>
<evidence type="ECO:0000256" key="4">
    <source>
        <dbReference type="ARBA" id="ARBA00013014"/>
    </source>
</evidence>
<dbReference type="Pfam" id="PF02558">
    <property type="entry name" value="ApbA"/>
    <property type="match status" value="1"/>
</dbReference>
<dbReference type="InterPro" id="IPR050838">
    <property type="entry name" value="Ketopantoate_reductase"/>
</dbReference>
<evidence type="ECO:0000259" key="12">
    <source>
        <dbReference type="Pfam" id="PF02558"/>
    </source>
</evidence>
<feature type="domain" description="Ketopantoate reductase N-terminal" evidence="12">
    <location>
        <begin position="3"/>
        <end position="153"/>
    </location>
</feature>
<dbReference type="InterPro" id="IPR013752">
    <property type="entry name" value="KPA_reductase"/>
</dbReference>
<dbReference type="EMBL" id="BASE01000028">
    <property type="protein sequence ID" value="GAM13202.1"/>
    <property type="molecule type" value="Genomic_DNA"/>
</dbReference>
<evidence type="ECO:0000256" key="10">
    <source>
        <dbReference type="ARBA" id="ARBA00048793"/>
    </source>
</evidence>
<reference evidence="14 15" key="1">
    <citation type="submission" date="2013-06" db="EMBL/GenBank/DDBJ databases">
        <title>Whole genome shotgun sequence of Bacillus selenatarsenatis SF-1.</title>
        <authorList>
            <person name="Kuroda M."/>
            <person name="Sei K."/>
            <person name="Yamashita M."/>
            <person name="Ike M."/>
        </authorList>
    </citation>
    <scope>NUCLEOTIDE SEQUENCE [LARGE SCALE GENOMIC DNA]</scope>
    <source>
        <strain evidence="14 15">SF-1</strain>
    </source>
</reference>
<dbReference type="AlphaFoldDB" id="A0A0A8X2D9"/>
<dbReference type="STRING" id="1321606.SAMD00020551_1340"/>
<dbReference type="Gene3D" id="1.10.1040.10">
    <property type="entry name" value="N-(1-d-carboxylethyl)-l-norvaline Dehydrogenase, domain 2"/>
    <property type="match status" value="1"/>
</dbReference>
<evidence type="ECO:0000313" key="15">
    <source>
        <dbReference type="Proteomes" id="UP000031014"/>
    </source>
</evidence>
<dbReference type="OrthoDB" id="9793586at2"/>
<dbReference type="EC" id="1.1.1.169" evidence="4 11"/>
<accession>A0A0A8X2D9</accession>
<dbReference type="InterPro" id="IPR013328">
    <property type="entry name" value="6PGD_dom2"/>
</dbReference>
<comment type="caution">
    <text evidence="14">The sequence shown here is derived from an EMBL/GenBank/DDBJ whole genome shotgun (WGS) entry which is preliminary data.</text>
</comment>
<sequence length="346" mass="39392">MEITIIGSGAIGGVLGAYIARAGVNVVFCDIEQEHVNHIRYKGLRIEGPAEEFVVKGEAYTPEELIARNKQLDWVFICTKAHHAQQALDQVCQLINKDATIVSFQNGLIDLKVPVQKKVSEPLCCFVNFSADYLEPGRILYGGVSSVAIGEFNGTSTDRLKVLKNILEHWGPVKQTHNILGYLWSKLSYAALLYATALVDETMATVVDRKEFRPALIELCAETLEAAHVKNVNVHSFDVWRPELIFPRENQKQELLNAEFDRISTWMAKNKKQKSGIWRDIAIRRRKTEVDFDLVPILEIGRQHNLSFPLTKFVIERIKELEQGAKQMSWDNLMDLKKLYEDDVLR</sequence>
<feature type="domain" description="Ketopantoate reductase C-terminal" evidence="13">
    <location>
        <begin position="178"/>
        <end position="322"/>
    </location>
</feature>
<dbReference type="InterPro" id="IPR003710">
    <property type="entry name" value="ApbA"/>
</dbReference>
<protein>
    <recommendedName>
        <fullName evidence="5 11">2-dehydropantoate 2-reductase</fullName>
        <ecNumber evidence="4 11">1.1.1.169</ecNumber>
    </recommendedName>
    <alternativeName>
        <fullName evidence="9 11">Ketopantoate reductase</fullName>
    </alternativeName>
</protein>
<name>A0A0A8X2D9_MESS1</name>
<gene>
    <name evidence="14" type="ORF">SAMD00020551_1340</name>
</gene>
<evidence type="ECO:0000256" key="6">
    <source>
        <dbReference type="ARBA" id="ARBA00022655"/>
    </source>
</evidence>
<dbReference type="UniPathway" id="UPA00028">
    <property type="reaction ID" value="UER00004"/>
</dbReference>
<comment type="pathway">
    <text evidence="2 11">Cofactor biosynthesis; (R)-pantothenate biosynthesis; (R)-pantoate from 3-methyl-2-oxobutanoate: step 2/2.</text>
</comment>
<evidence type="ECO:0000256" key="2">
    <source>
        <dbReference type="ARBA" id="ARBA00004994"/>
    </source>
</evidence>
<evidence type="ECO:0000256" key="9">
    <source>
        <dbReference type="ARBA" id="ARBA00032024"/>
    </source>
</evidence>